<dbReference type="InterPro" id="IPR013216">
    <property type="entry name" value="Methyltransf_11"/>
</dbReference>
<name>A0A1J5SZS2_9ZZZZ</name>
<dbReference type="Pfam" id="PF08241">
    <property type="entry name" value="Methyltransf_11"/>
    <property type="match status" value="1"/>
</dbReference>
<dbReference type="InterPro" id="IPR029063">
    <property type="entry name" value="SAM-dependent_MTases_sf"/>
</dbReference>
<dbReference type="GO" id="GO:0008757">
    <property type="term" value="F:S-adenosylmethionine-dependent methyltransferase activity"/>
    <property type="evidence" value="ECO:0007669"/>
    <property type="project" value="InterPro"/>
</dbReference>
<gene>
    <name evidence="2" type="ORF">GALL_106870</name>
</gene>
<sequence>MSIKGFDDWLATPQGQYVLTWEQEKYDLLVADIFGFNALQLGLSQHDFLRANRMPFRFRCDDKDTACAEVRASSQQLPFAGGSLDLVLLPHVLEFDARPHQILREVERVLVPEGQVIITGFNPFSLWGVRRKFARTGAASPWRGQYLSVQRLKDWLTLLGFETEAGCFGCYAPPATRELQRWRLLELAGNRWWPIAGATYIIQAVKRVAGMRLITPIWHERKARAKSLAHVAQKNE</sequence>
<dbReference type="SUPFAM" id="SSF53335">
    <property type="entry name" value="S-adenosyl-L-methionine-dependent methyltransferases"/>
    <property type="match status" value="1"/>
</dbReference>
<comment type="caution">
    <text evidence="2">The sequence shown here is derived from an EMBL/GenBank/DDBJ whole genome shotgun (WGS) entry which is preliminary data.</text>
</comment>
<dbReference type="AlphaFoldDB" id="A0A1J5SZS2"/>
<feature type="domain" description="Methyltransferase type 11" evidence="1">
    <location>
        <begin position="70"/>
        <end position="118"/>
    </location>
</feature>
<proteinExistence type="predicted"/>
<evidence type="ECO:0000259" key="1">
    <source>
        <dbReference type="Pfam" id="PF08241"/>
    </source>
</evidence>
<reference evidence="2" key="1">
    <citation type="submission" date="2016-10" db="EMBL/GenBank/DDBJ databases">
        <title>Sequence of Gallionella enrichment culture.</title>
        <authorList>
            <person name="Poehlein A."/>
            <person name="Muehling M."/>
            <person name="Daniel R."/>
        </authorList>
    </citation>
    <scope>NUCLEOTIDE SEQUENCE</scope>
</reference>
<accession>A0A1J5SZS2</accession>
<dbReference type="EMBL" id="MLJW01000039">
    <property type="protein sequence ID" value="OIR07100.1"/>
    <property type="molecule type" value="Genomic_DNA"/>
</dbReference>
<dbReference type="Gene3D" id="3.40.50.150">
    <property type="entry name" value="Vaccinia Virus protein VP39"/>
    <property type="match status" value="1"/>
</dbReference>
<evidence type="ECO:0000313" key="2">
    <source>
        <dbReference type="EMBL" id="OIR07100.1"/>
    </source>
</evidence>
<organism evidence="2">
    <name type="scientific">mine drainage metagenome</name>
    <dbReference type="NCBI Taxonomy" id="410659"/>
    <lineage>
        <taxon>unclassified sequences</taxon>
        <taxon>metagenomes</taxon>
        <taxon>ecological metagenomes</taxon>
    </lineage>
</organism>
<protein>
    <recommendedName>
        <fullName evidence="1">Methyltransferase type 11 domain-containing protein</fullName>
    </recommendedName>
</protein>